<proteinExistence type="predicted"/>
<sequence length="532" mass="59246">MKKLISIGLSLGVFLMSSCEDFFDINDDPNNPTEASVDLLLTNTELAVVNSLGMSTSGLSAILSVYMHQTTRRQGFDAYNVLGSDYPITQAWSQFYSIALEDIREMKKIGEEEEAWEYVGIAQILEAYAYSQMVDVWGDIPFTQSNTSPETYTPQINDDAEIYPQIFTMLDEGITNLEKESTLSPGSDDLIYGGDLDSWRKFAKTVKLKLYNQLRLVQDVSSEVNALLAEDDLISDQEEDFELAYGQSQSPDNRNPGFIADNLGTRIYYISVWFYETLTGQNPALLNGISDPRVPYYWYNQLSESASPQSPAEYRDGAFLSIYFGSTGPNQAGLQDQSQTILGMYPVGGRFDDGGAIAPTQTDAPGDVPQRILTYYARLYIEAELALAGVTSGDARALLESAMQASFDKVNEVVANYDAKEQDAPEEISDEDIEAYINSVLARYDAGDNNTKLEIIMAEKWIASFGYSVDAYTDYRRTGYPQLYDPDTDNLSFTNASKDFPTVLPYSATEVELNPNVQQQNPTATKVFWDAN</sequence>
<dbReference type="Pfam" id="PF12771">
    <property type="entry name" value="SusD-like_2"/>
    <property type="match status" value="1"/>
</dbReference>
<reference evidence="1" key="1">
    <citation type="journal article" date="2023" name="Comput. Struct. Biotechnol. J.">
        <title>Discovery of a novel marine Bacteroidetes with a rich repertoire of carbohydrate-active enzymes.</title>
        <authorList>
            <person name="Chen B."/>
            <person name="Liu G."/>
            <person name="Chen Q."/>
            <person name="Wang H."/>
            <person name="Liu L."/>
            <person name="Tang K."/>
        </authorList>
    </citation>
    <scope>NUCLEOTIDE SEQUENCE</scope>
    <source>
        <strain evidence="1">TK19036</strain>
    </source>
</reference>
<dbReference type="InterPro" id="IPR041662">
    <property type="entry name" value="SusD-like_2"/>
</dbReference>
<name>A0AA49GPB1_9BACT</name>
<accession>A0AA49GPB1</accession>
<dbReference type="EMBL" id="CP120682">
    <property type="protein sequence ID" value="WKN34769.1"/>
    <property type="molecule type" value="Genomic_DNA"/>
</dbReference>
<dbReference type="InterPro" id="IPR011990">
    <property type="entry name" value="TPR-like_helical_dom_sf"/>
</dbReference>
<dbReference type="Gene3D" id="1.25.40.390">
    <property type="match status" value="1"/>
</dbReference>
<gene>
    <name evidence="1" type="ORF">K4G66_20555</name>
</gene>
<dbReference type="SUPFAM" id="SSF48452">
    <property type="entry name" value="TPR-like"/>
    <property type="match status" value="1"/>
</dbReference>
<organism evidence="1">
    <name type="scientific">Roseihalotalea indica</name>
    <dbReference type="NCBI Taxonomy" id="2867963"/>
    <lineage>
        <taxon>Bacteria</taxon>
        <taxon>Pseudomonadati</taxon>
        <taxon>Bacteroidota</taxon>
        <taxon>Cytophagia</taxon>
        <taxon>Cytophagales</taxon>
        <taxon>Catalimonadaceae</taxon>
        <taxon>Roseihalotalea</taxon>
    </lineage>
</organism>
<protein>
    <submittedName>
        <fullName evidence="1">SusD/RagB family nutrient-binding outer membrane lipoprotein</fullName>
    </submittedName>
</protein>
<dbReference type="PROSITE" id="PS51257">
    <property type="entry name" value="PROKAR_LIPOPROTEIN"/>
    <property type="match status" value="1"/>
</dbReference>
<dbReference type="AlphaFoldDB" id="A0AA49GPB1"/>
<reference evidence="1" key="2">
    <citation type="journal article" date="2024" name="Antonie Van Leeuwenhoek">
        <title>Roseihalotalea indica gen. nov., sp. nov., a halophilic Bacteroidetes from mesopelagic Southwest Indian Ocean with higher carbohydrate metabolic potential.</title>
        <authorList>
            <person name="Chen B."/>
            <person name="Zhang M."/>
            <person name="Lin D."/>
            <person name="Ye J."/>
            <person name="Tang K."/>
        </authorList>
    </citation>
    <scope>NUCLEOTIDE SEQUENCE</scope>
    <source>
        <strain evidence="1">TK19036</strain>
    </source>
</reference>
<evidence type="ECO:0000313" key="1">
    <source>
        <dbReference type="EMBL" id="WKN34769.1"/>
    </source>
</evidence>
<keyword evidence="1" id="KW-0449">Lipoprotein</keyword>